<dbReference type="PATRIC" id="fig|1234873.3.peg.646"/>
<dbReference type="PANTHER" id="PTHR42933">
    <property type="entry name" value="SLR6095 PROTEIN"/>
    <property type="match status" value="1"/>
</dbReference>
<dbReference type="InterPro" id="IPR051537">
    <property type="entry name" value="DNA_Adenine_Mtase"/>
</dbReference>
<dbReference type="Gene3D" id="3.40.50.150">
    <property type="entry name" value="Vaccinia Virus protein VP39"/>
    <property type="match status" value="1"/>
</dbReference>
<dbReference type="EMBL" id="ATBE01000046">
    <property type="protein sequence ID" value="EQC95804.1"/>
    <property type="molecule type" value="Genomic_DNA"/>
</dbReference>
<keyword evidence="4" id="KW-0949">S-adenosyl-L-methionine</keyword>
<gene>
    <name evidence="8" type="ORF">LLT3_02790</name>
</gene>
<evidence type="ECO:0000313" key="9">
    <source>
        <dbReference type="Proteomes" id="UP000015664"/>
    </source>
</evidence>
<dbReference type="GO" id="GO:0003677">
    <property type="term" value="F:DNA binding"/>
    <property type="evidence" value="ECO:0007669"/>
    <property type="project" value="InterPro"/>
</dbReference>
<dbReference type="Proteomes" id="UP000015664">
    <property type="component" value="Unassembled WGS sequence"/>
</dbReference>
<organism evidence="8 9">
    <name type="scientific">Lactococcus cremoris subsp. cremoris TIFN3</name>
    <dbReference type="NCBI Taxonomy" id="1234873"/>
    <lineage>
        <taxon>Bacteria</taxon>
        <taxon>Bacillati</taxon>
        <taxon>Bacillota</taxon>
        <taxon>Bacilli</taxon>
        <taxon>Lactobacillales</taxon>
        <taxon>Streptococcaceae</taxon>
        <taxon>Lactococcus</taxon>
        <taxon>Lactococcus cremoris subsp. cremoris</taxon>
    </lineage>
</organism>
<dbReference type="InterPro" id="IPR003356">
    <property type="entry name" value="DNA_methylase_A-5"/>
</dbReference>
<evidence type="ECO:0000256" key="6">
    <source>
        <dbReference type="ARBA" id="ARBA00047942"/>
    </source>
</evidence>
<sequence length="184" mass="20935">MGIVLPHGVLFRGAAEGTIRQALLEMGAIDAVIGLPANIFFGTSIPTTVIILKKNRSRRDVLFIDASQDFEKRKNQNVLLDEHIDKIVSIYKKREDIERYAHVASFDELQENDFNLNIPRYVDTFEEEEPVDLVAVNTNLLKVNEELVQQEQVLLSLIDNFSESEENQALIDSMRLLLRGGHDE</sequence>
<proteinExistence type="predicted"/>
<reference evidence="8 9" key="1">
    <citation type="journal article" date="2013" name="ISME J.">
        <title>Multifactorial diversity sustains microbial community stability.</title>
        <authorList>
            <person name="Erkus O."/>
            <person name="de Jager V.C."/>
            <person name="Spus M."/>
            <person name="van Alen-Boerrigter I.J."/>
            <person name="van Rijswijck I.M."/>
            <person name="Hazelwood L."/>
            <person name="Janssen P.W."/>
            <person name="van Hijum S.A."/>
            <person name="Kleerebezem M."/>
            <person name="Smid E.J."/>
        </authorList>
    </citation>
    <scope>NUCLEOTIDE SEQUENCE [LARGE SCALE GENOMIC DNA]</scope>
    <source>
        <strain evidence="8 9">TIFN3</strain>
    </source>
</reference>
<evidence type="ECO:0000256" key="5">
    <source>
        <dbReference type="ARBA" id="ARBA00022747"/>
    </source>
</evidence>
<protein>
    <recommendedName>
        <fullName evidence="1">site-specific DNA-methyltransferase (adenine-specific)</fullName>
        <ecNumber evidence="1">2.1.1.72</ecNumber>
    </recommendedName>
</protein>
<dbReference type="SUPFAM" id="SSF53335">
    <property type="entry name" value="S-adenosyl-L-methionine-dependent methyltransferases"/>
    <property type="match status" value="1"/>
</dbReference>
<keyword evidence="2" id="KW-0489">Methyltransferase</keyword>
<evidence type="ECO:0000256" key="1">
    <source>
        <dbReference type="ARBA" id="ARBA00011900"/>
    </source>
</evidence>
<dbReference type="GO" id="GO:0009007">
    <property type="term" value="F:site-specific DNA-methyltransferase (adenine-specific) activity"/>
    <property type="evidence" value="ECO:0007669"/>
    <property type="project" value="UniProtKB-EC"/>
</dbReference>
<dbReference type="GO" id="GO:0009307">
    <property type="term" value="P:DNA restriction-modification system"/>
    <property type="evidence" value="ECO:0007669"/>
    <property type="project" value="UniProtKB-KW"/>
</dbReference>
<evidence type="ECO:0000256" key="2">
    <source>
        <dbReference type="ARBA" id="ARBA00022603"/>
    </source>
</evidence>
<evidence type="ECO:0000256" key="4">
    <source>
        <dbReference type="ARBA" id="ARBA00022691"/>
    </source>
</evidence>
<evidence type="ECO:0000259" key="7">
    <source>
        <dbReference type="Pfam" id="PF02384"/>
    </source>
</evidence>
<evidence type="ECO:0000256" key="3">
    <source>
        <dbReference type="ARBA" id="ARBA00022679"/>
    </source>
</evidence>
<dbReference type="EC" id="2.1.1.72" evidence="1"/>
<keyword evidence="5" id="KW-0680">Restriction system</keyword>
<feature type="domain" description="DNA methylase adenine-specific" evidence="7">
    <location>
        <begin position="2"/>
        <end position="129"/>
    </location>
</feature>
<dbReference type="GO" id="GO:0032259">
    <property type="term" value="P:methylation"/>
    <property type="evidence" value="ECO:0007669"/>
    <property type="project" value="UniProtKB-KW"/>
</dbReference>
<dbReference type="GO" id="GO:0008170">
    <property type="term" value="F:N-methyltransferase activity"/>
    <property type="evidence" value="ECO:0007669"/>
    <property type="project" value="InterPro"/>
</dbReference>
<keyword evidence="3" id="KW-0808">Transferase</keyword>
<accession>T0WRH7</accession>
<dbReference type="Pfam" id="PF02384">
    <property type="entry name" value="N6_Mtase"/>
    <property type="match status" value="1"/>
</dbReference>
<evidence type="ECO:0000313" key="8">
    <source>
        <dbReference type="EMBL" id="EQC95804.1"/>
    </source>
</evidence>
<comment type="caution">
    <text evidence="8">The sequence shown here is derived from an EMBL/GenBank/DDBJ whole genome shotgun (WGS) entry which is preliminary data.</text>
</comment>
<comment type="catalytic activity">
    <reaction evidence="6">
        <text>a 2'-deoxyadenosine in DNA + S-adenosyl-L-methionine = an N(6)-methyl-2'-deoxyadenosine in DNA + S-adenosyl-L-homocysteine + H(+)</text>
        <dbReference type="Rhea" id="RHEA:15197"/>
        <dbReference type="Rhea" id="RHEA-COMP:12418"/>
        <dbReference type="Rhea" id="RHEA-COMP:12419"/>
        <dbReference type="ChEBI" id="CHEBI:15378"/>
        <dbReference type="ChEBI" id="CHEBI:57856"/>
        <dbReference type="ChEBI" id="CHEBI:59789"/>
        <dbReference type="ChEBI" id="CHEBI:90615"/>
        <dbReference type="ChEBI" id="CHEBI:90616"/>
        <dbReference type="EC" id="2.1.1.72"/>
    </reaction>
</comment>
<dbReference type="PANTHER" id="PTHR42933:SF1">
    <property type="entry name" value="SITE-SPECIFIC DNA-METHYLTRANSFERASE (ADENINE-SPECIFIC)"/>
    <property type="match status" value="1"/>
</dbReference>
<name>T0WRH7_LACLC</name>
<dbReference type="InterPro" id="IPR029063">
    <property type="entry name" value="SAM-dependent_MTases_sf"/>
</dbReference>
<dbReference type="AlphaFoldDB" id="T0WRH7"/>